<name>A0AAV2Z2U1_9STRA</name>
<reference evidence="2" key="1">
    <citation type="submission" date="2022-11" db="EMBL/GenBank/DDBJ databases">
        <authorList>
            <person name="Morgan W.R."/>
            <person name="Tartar A."/>
        </authorList>
    </citation>
    <scope>NUCLEOTIDE SEQUENCE</scope>
    <source>
        <strain evidence="2">ARSEF 373</strain>
    </source>
</reference>
<reference evidence="2" key="2">
    <citation type="journal article" date="2023" name="Microbiol Resour">
        <title>Decontamination and Annotation of the Draft Genome Sequence of the Oomycete Lagenidium giganteum ARSEF 373.</title>
        <authorList>
            <person name="Morgan W.R."/>
            <person name="Tartar A."/>
        </authorList>
    </citation>
    <scope>NUCLEOTIDE SEQUENCE</scope>
    <source>
        <strain evidence="2">ARSEF 373</strain>
    </source>
</reference>
<dbReference type="Proteomes" id="UP001146120">
    <property type="component" value="Unassembled WGS sequence"/>
</dbReference>
<sequence length="104" mass="11609">MDTRWTSIADYANTCSSRTRSKALGPERIADATMLRGDERRNADLCDLYSLELDGSEGLTPAKAVILVSRQGKLNKCSRIEYGPVLRHRGPELCPVSSLFLYLF</sequence>
<dbReference type="AlphaFoldDB" id="A0AAV2Z2U1"/>
<gene>
    <name evidence="2" type="ORF">N0F65_000554</name>
</gene>
<dbReference type="Pfam" id="PF16787">
    <property type="entry name" value="NDC10_II"/>
    <property type="match status" value="1"/>
</dbReference>
<dbReference type="InterPro" id="IPR038279">
    <property type="entry name" value="Ndc10_dom2_sf"/>
</dbReference>
<evidence type="ECO:0000313" key="2">
    <source>
        <dbReference type="EMBL" id="DBA00369.1"/>
    </source>
</evidence>
<evidence type="ECO:0000259" key="1">
    <source>
        <dbReference type="Pfam" id="PF16787"/>
    </source>
</evidence>
<evidence type="ECO:0000313" key="3">
    <source>
        <dbReference type="Proteomes" id="UP001146120"/>
    </source>
</evidence>
<dbReference type="InterPro" id="IPR031872">
    <property type="entry name" value="NDC10_II"/>
</dbReference>
<feature type="domain" description="Ndc10" evidence="1">
    <location>
        <begin position="29"/>
        <end position="104"/>
    </location>
</feature>
<dbReference type="GO" id="GO:0003677">
    <property type="term" value="F:DNA binding"/>
    <property type="evidence" value="ECO:0007669"/>
    <property type="project" value="InterPro"/>
</dbReference>
<organism evidence="2 3">
    <name type="scientific">Lagenidium giganteum</name>
    <dbReference type="NCBI Taxonomy" id="4803"/>
    <lineage>
        <taxon>Eukaryota</taxon>
        <taxon>Sar</taxon>
        <taxon>Stramenopiles</taxon>
        <taxon>Oomycota</taxon>
        <taxon>Peronosporomycetes</taxon>
        <taxon>Pythiales</taxon>
        <taxon>Pythiaceae</taxon>
    </lineage>
</organism>
<proteinExistence type="predicted"/>
<dbReference type="EMBL" id="DAKRPA010000065">
    <property type="protein sequence ID" value="DBA00369.1"/>
    <property type="molecule type" value="Genomic_DNA"/>
</dbReference>
<comment type="caution">
    <text evidence="2">The sequence shown here is derived from an EMBL/GenBank/DDBJ whole genome shotgun (WGS) entry which is preliminary data.</text>
</comment>
<keyword evidence="3" id="KW-1185">Reference proteome</keyword>
<accession>A0AAV2Z2U1</accession>
<dbReference type="Gene3D" id="1.10.443.20">
    <property type="entry name" value="Centromere DNA-binding protein complex CBF3 subunit, domain 2"/>
    <property type="match status" value="1"/>
</dbReference>
<protein>
    <recommendedName>
        <fullName evidence="1">Ndc10 domain-containing protein</fullName>
    </recommendedName>
</protein>